<dbReference type="InterPro" id="IPR050859">
    <property type="entry name" value="Class-I_PLP-dep_aminotransf"/>
</dbReference>
<dbReference type="AlphaFoldDB" id="R7SGI7"/>
<evidence type="ECO:0000313" key="8">
    <source>
        <dbReference type="Proteomes" id="UP000053558"/>
    </source>
</evidence>
<dbReference type="GO" id="GO:0008483">
    <property type="term" value="F:transaminase activity"/>
    <property type="evidence" value="ECO:0007669"/>
    <property type="project" value="UniProtKB-KW"/>
</dbReference>
<dbReference type="CDD" id="cd00609">
    <property type="entry name" value="AAT_like"/>
    <property type="match status" value="1"/>
</dbReference>
<dbReference type="Gene3D" id="3.40.640.10">
    <property type="entry name" value="Type I PLP-dependent aspartate aminotransferase-like (Major domain)"/>
    <property type="match status" value="1"/>
</dbReference>
<evidence type="ECO:0000256" key="5">
    <source>
        <dbReference type="ARBA" id="ARBA00022898"/>
    </source>
</evidence>
<protein>
    <submittedName>
        <fullName evidence="7">L-tyrosine:2-oxoglutarate aminotransferase</fullName>
    </submittedName>
</protein>
<sequence>MPVAVESAIPYPTPRKVDLAHHLSTEARIRQPNPIKSVWKAAQIRPGIINMGNGDPHHTLYPIASMNFIVPSLDGDHPVEAWRMGTSKTLVLSSHKDAPSTLSLRTAFAYGAGAGLPAVREALADLGARIHAPPNHTVCLSLGNADALTKCFRLFGDPDDSFLCEEFTFSAMTNAALALGIRWVPVRVDGGGLLPEDLERVMRCWDEKKQGKRPHVLYTVPCSQNPTGSTISLERRRQIYEVAHIYDIIIIEDDPYYFLQYDLQINQNTLKEHGYTRAMSEVLPRSFLSMDIDGRVVRLDSFSKVLAPGIRLGWITSSPFFADKLDMLTDSSTQHPHGLGQAYLAELLGPTGWGADGLMKWVHSLAREYERRRDLFVSVFDAKVAPTGCASAEVPQSGMFVWIQVHLESHPRFVVRTPDSGSDDEGDMLGAVMAAPGVLGEVARRGPITNTEQLMSELLRKLVESGVIMIPASTFAIVDRSGSTLSPIGDRANYLRATFVGTDETIRDGLTIFAQALEEFFNLK</sequence>
<accession>R7SGI7</accession>
<keyword evidence="5" id="KW-0663">Pyridoxal phosphate</keyword>
<dbReference type="InterPro" id="IPR015421">
    <property type="entry name" value="PyrdxlP-dep_Trfase_major"/>
</dbReference>
<dbReference type="Proteomes" id="UP000053558">
    <property type="component" value="Unassembled WGS sequence"/>
</dbReference>
<dbReference type="OMA" id="FLQYDAP"/>
<gene>
    <name evidence="7" type="ORF">CONPUDRAFT_140570</name>
</gene>
<keyword evidence="3 7" id="KW-0032">Aminotransferase</keyword>
<dbReference type="KEGG" id="cput:CONPUDRAFT_140570"/>
<evidence type="ECO:0000256" key="3">
    <source>
        <dbReference type="ARBA" id="ARBA00022576"/>
    </source>
</evidence>
<feature type="domain" description="Aminotransferase class I/classII large" evidence="6">
    <location>
        <begin position="96"/>
        <end position="508"/>
    </location>
</feature>
<dbReference type="SUPFAM" id="SSF53383">
    <property type="entry name" value="PLP-dependent transferases"/>
    <property type="match status" value="1"/>
</dbReference>
<proteinExistence type="inferred from homology"/>
<keyword evidence="4 7" id="KW-0808">Transferase</keyword>
<organism evidence="7 8">
    <name type="scientific">Coniophora puteana (strain RWD-64-598)</name>
    <name type="common">Brown rot fungus</name>
    <dbReference type="NCBI Taxonomy" id="741705"/>
    <lineage>
        <taxon>Eukaryota</taxon>
        <taxon>Fungi</taxon>
        <taxon>Dikarya</taxon>
        <taxon>Basidiomycota</taxon>
        <taxon>Agaricomycotina</taxon>
        <taxon>Agaricomycetes</taxon>
        <taxon>Agaricomycetidae</taxon>
        <taxon>Boletales</taxon>
        <taxon>Coniophorineae</taxon>
        <taxon>Coniophoraceae</taxon>
        <taxon>Coniophora</taxon>
    </lineage>
</organism>
<dbReference type="PANTHER" id="PTHR42790">
    <property type="entry name" value="AMINOTRANSFERASE"/>
    <property type="match status" value="1"/>
</dbReference>
<dbReference type="GeneID" id="19201541"/>
<evidence type="ECO:0000256" key="2">
    <source>
        <dbReference type="ARBA" id="ARBA00007441"/>
    </source>
</evidence>
<comment type="similarity">
    <text evidence="2">Belongs to the class-I pyridoxal-phosphate-dependent aminotransferase family.</text>
</comment>
<dbReference type="OrthoDB" id="691673at2759"/>
<reference evidence="8" key="1">
    <citation type="journal article" date="2012" name="Science">
        <title>The Paleozoic origin of enzymatic lignin decomposition reconstructed from 31 fungal genomes.</title>
        <authorList>
            <person name="Floudas D."/>
            <person name="Binder M."/>
            <person name="Riley R."/>
            <person name="Barry K."/>
            <person name="Blanchette R.A."/>
            <person name="Henrissat B."/>
            <person name="Martinez A.T."/>
            <person name="Otillar R."/>
            <person name="Spatafora J.W."/>
            <person name="Yadav J.S."/>
            <person name="Aerts A."/>
            <person name="Benoit I."/>
            <person name="Boyd A."/>
            <person name="Carlson A."/>
            <person name="Copeland A."/>
            <person name="Coutinho P.M."/>
            <person name="de Vries R.P."/>
            <person name="Ferreira P."/>
            <person name="Findley K."/>
            <person name="Foster B."/>
            <person name="Gaskell J."/>
            <person name="Glotzer D."/>
            <person name="Gorecki P."/>
            <person name="Heitman J."/>
            <person name="Hesse C."/>
            <person name="Hori C."/>
            <person name="Igarashi K."/>
            <person name="Jurgens J.A."/>
            <person name="Kallen N."/>
            <person name="Kersten P."/>
            <person name="Kohler A."/>
            <person name="Kuees U."/>
            <person name="Kumar T.K.A."/>
            <person name="Kuo A."/>
            <person name="LaButti K."/>
            <person name="Larrondo L.F."/>
            <person name="Lindquist E."/>
            <person name="Ling A."/>
            <person name="Lombard V."/>
            <person name="Lucas S."/>
            <person name="Lundell T."/>
            <person name="Martin R."/>
            <person name="McLaughlin D.J."/>
            <person name="Morgenstern I."/>
            <person name="Morin E."/>
            <person name="Murat C."/>
            <person name="Nagy L.G."/>
            <person name="Nolan M."/>
            <person name="Ohm R.A."/>
            <person name="Patyshakuliyeva A."/>
            <person name="Rokas A."/>
            <person name="Ruiz-Duenas F.J."/>
            <person name="Sabat G."/>
            <person name="Salamov A."/>
            <person name="Samejima M."/>
            <person name="Schmutz J."/>
            <person name="Slot J.C."/>
            <person name="St John F."/>
            <person name="Stenlid J."/>
            <person name="Sun H."/>
            <person name="Sun S."/>
            <person name="Syed K."/>
            <person name="Tsang A."/>
            <person name="Wiebenga A."/>
            <person name="Young D."/>
            <person name="Pisabarro A."/>
            <person name="Eastwood D.C."/>
            <person name="Martin F."/>
            <person name="Cullen D."/>
            <person name="Grigoriev I.V."/>
            <person name="Hibbett D.S."/>
        </authorList>
    </citation>
    <scope>NUCLEOTIDE SEQUENCE [LARGE SCALE GENOMIC DNA]</scope>
    <source>
        <strain evidence="8">RWD-64-598 SS2</strain>
    </source>
</reference>
<dbReference type="GO" id="GO:0030170">
    <property type="term" value="F:pyridoxal phosphate binding"/>
    <property type="evidence" value="ECO:0007669"/>
    <property type="project" value="InterPro"/>
</dbReference>
<dbReference type="EMBL" id="JH711593">
    <property type="protein sequence ID" value="EIW74179.1"/>
    <property type="molecule type" value="Genomic_DNA"/>
</dbReference>
<dbReference type="InterPro" id="IPR004839">
    <property type="entry name" value="Aminotransferase_I/II_large"/>
</dbReference>
<dbReference type="RefSeq" id="XP_007775547.1">
    <property type="nucleotide sequence ID" value="XM_007777357.1"/>
</dbReference>
<dbReference type="InterPro" id="IPR015424">
    <property type="entry name" value="PyrdxlP-dep_Trfase"/>
</dbReference>
<evidence type="ECO:0000256" key="4">
    <source>
        <dbReference type="ARBA" id="ARBA00022679"/>
    </source>
</evidence>
<evidence type="ECO:0000313" key="7">
    <source>
        <dbReference type="EMBL" id="EIW74179.1"/>
    </source>
</evidence>
<dbReference type="eggNOG" id="KOG0634">
    <property type="taxonomic scope" value="Eukaryota"/>
</dbReference>
<comment type="cofactor">
    <cofactor evidence="1">
        <name>pyridoxal 5'-phosphate</name>
        <dbReference type="ChEBI" id="CHEBI:597326"/>
    </cofactor>
</comment>
<keyword evidence="8" id="KW-1185">Reference proteome</keyword>
<name>R7SGI7_CONPW</name>
<evidence type="ECO:0000259" key="6">
    <source>
        <dbReference type="Pfam" id="PF00155"/>
    </source>
</evidence>
<dbReference type="PANTHER" id="PTHR42790:SF1">
    <property type="entry name" value="AROMATIC AMINO ACID AMINOTRANSFERASE, HYPOTHETICAL (EUROFUNG)"/>
    <property type="match status" value="1"/>
</dbReference>
<dbReference type="Pfam" id="PF00155">
    <property type="entry name" value="Aminotran_1_2"/>
    <property type="match status" value="1"/>
</dbReference>
<evidence type="ECO:0000256" key="1">
    <source>
        <dbReference type="ARBA" id="ARBA00001933"/>
    </source>
</evidence>
<dbReference type="GO" id="GO:1901605">
    <property type="term" value="P:alpha-amino acid metabolic process"/>
    <property type="evidence" value="ECO:0007669"/>
    <property type="project" value="TreeGrafter"/>
</dbReference>